<evidence type="ECO:0000256" key="8">
    <source>
        <dbReference type="SAM" id="SignalP"/>
    </source>
</evidence>
<sequence length="1180" mass="127169">MIYDSTTQISRLGQCGRRISRGWSKPAYLLALLVLFTSAAFAQLTTADILGTVTDATGAVVPNATIVLTNNGTNEKRTTVSNSSGDYTFTLLPVGHYSVSVKAAGFQASIVKDLSVEAGDRARNDVHLLTGSENTVVEVTASTPLLQADSATVSSTVTAKAVQDLPLNGRNFVQLVDLVPGANPGAGNGLSSGGRPDDRRNNAAGLSVNGQDDTLNNWVVDGVDDNERIIGTIGIKPNVEGIQEITVQTNSYAAEAGRTAGGVINIVTRSGTNAFHGSVYEYFRNDIFDARQVFQTTGKKPELRQNQYGASIGGPIFRDRTFFYFDYEGFRQVSGVTYTGTVPTIEEYNAINSLNGLTPQSLLTNRNGTLQAYQGAVTGTPVPINPIALNYLKLFPAPTSSGLSSNYTISPAKTQNSNTYDARIDHRFNDKNLLFGRWSYNKVTGFTPPNFGTVNGVQISGGRYNFDGPATDFATQFAFGFTHTFTPSLLLDLRAGYTRINNLSLPLNYGTGIDTKIGFPASQTSFSPFADSLTPVSIGPFGDIGDGAYVPLQDIDNTFQYSGTLSWIKGNHNIKAGLGLTRRQARNVQSASAVGAYGFNLTTDSNSDQLTQQNNQIASALLGAFNNQTRNFNINPPDYRSWEPSGFAQDSWKVNPKLTVLLGLRYDVFTPFTEAHNHISNFDYPEALTLTPTTVSQALKIAGVNGVNDKVNIPTDHGDVAPRVGFSYSARPSTVIRGGFGISYFPGNYTSNADLKNAPFTSVFSPSCQSTLAVQIETFQNNGVLPPGQNLDCAGTKFNTNGNLSQGIVPPSAPTAAQLADLSTIPGLGFVAEAPKFKNAMIMQYNLQVQQQFGSNVVTIGYVGNLGRHLPESINNINQPLPYNPLATLGTPANPNNGARTTATLLPNLGGFSYIDSGGISNYNGLQTSFQRRFTKGLAFDANYTWSKALSDITGFSQQGSSQGWSNALPTNIRATEYANAELDIQNRFALSLNYELQYGKNFTGAKKLALSGWAINTITEWQSGKPFTIISSGNGADNPVESDGKTHGFNNRAVPQNSGGNDRPNTIGDPRGSKSIHNFFNTKAFAPQPLGTIGNTQRNSLFGPNYRHVDLSLFKTFAITERVGLQFRAESYNISNTPNFYLNNNQPGDQFGNTNFGKISQADPNYTPRQYQFALKALF</sequence>
<evidence type="ECO:0000313" key="11">
    <source>
        <dbReference type="Proteomes" id="UP000568106"/>
    </source>
</evidence>
<keyword evidence="4" id="KW-0812">Transmembrane</keyword>
<evidence type="ECO:0000259" key="9">
    <source>
        <dbReference type="Pfam" id="PF25183"/>
    </source>
</evidence>
<dbReference type="Pfam" id="PF13620">
    <property type="entry name" value="CarboxypepD_reg"/>
    <property type="match status" value="1"/>
</dbReference>
<dbReference type="InterPro" id="IPR036942">
    <property type="entry name" value="Beta-barrel_TonB_sf"/>
</dbReference>
<dbReference type="EMBL" id="JACHDY010000002">
    <property type="protein sequence ID" value="MBB5317045.1"/>
    <property type="molecule type" value="Genomic_DNA"/>
</dbReference>
<reference evidence="10" key="1">
    <citation type="submission" date="2020-08" db="EMBL/GenBank/DDBJ databases">
        <title>Genomic Encyclopedia of Type Strains, Phase IV (KMG-V): Genome sequencing to study the core and pangenomes of soil and plant-associated prokaryotes.</title>
        <authorList>
            <person name="Whitman W."/>
        </authorList>
    </citation>
    <scope>NUCLEOTIDE SEQUENCE [LARGE SCALE GENOMIC DNA]</scope>
    <source>
        <strain evidence="10">M8UP27</strain>
    </source>
</reference>
<dbReference type="AlphaFoldDB" id="A0A7W8IH49"/>
<feature type="chain" id="PRO_5030861246" description="TonB-dependent transporter Oar-like beta-barrel domain-containing protein" evidence="8">
    <location>
        <begin position="43"/>
        <end position="1180"/>
    </location>
</feature>
<keyword evidence="3" id="KW-1134">Transmembrane beta strand</keyword>
<keyword evidence="6" id="KW-0998">Cell outer membrane</keyword>
<dbReference type="GO" id="GO:0044718">
    <property type="term" value="P:siderophore transmembrane transport"/>
    <property type="evidence" value="ECO:0007669"/>
    <property type="project" value="TreeGrafter"/>
</dbReference>
<dbReference type="InterPro" id="IPR008969">
    <property type="entry name" value="CarboxyPept-like_regulatory"/>
</dbReference>
<keyword evidence="5" id="KW-0472">Membrane</keyword>
<organism evidence="10 11">
    <name type="scientific">Tunturiibacter empetritectus</name>
    <dbReference type="NCBI Taxonomy" id="3069691"/>
    <lineage>
        <taxon>Bacteria</taxon>
        <taxon>Pseudomonadati</taxon>
        <taxon>Acidobacteriota</taxon>
        <taxon>Terriglobia</taxon>
        <taxon>Terriglobales</taxon>
        <taxon>Acidobacteriaceae</taxon>
        <taxon>Tunturiibacter</taxon>
    </lineage>
</organism>
<dbReference type="InterPro" id="IPR037066">
    <property type="entry name" value="Plug_dom_sf"/>
</dbReference>
<feature type="region of interest" description="Disordered" evidence="7">
    <location>
        <begin position="184"/>
        <end position="206"/>
    </location>
</feature>
<keyword evidence="11" id="KW-1185">Reference proteome</keyword>
<name>A0A7W8IH49_9BACT</name>
<dbReference type="InterPro" id="IPR057601">
    <property type="entry name" value="Oar-like_b-barrel"/>
</dbReference>
<dbReference type="Gene3D" id="2.170.130.10">
    <property type="entry name" value="TonB-dependent receptor, plug domain"/>
    <property type="match status" value="1"/>
</dbReference>
<evidence type="ECO:0000256" key="1">
    <source>
        <dbReference type="ARBA" id="ARBA00004571"/>
    </source>
</evidence>
<dbReference type="InterPro" id="IPR039426">
    <property type="entry name" value="TonB-dep_rcpt-like"/>
</dbReference>
<feature type="region of interest" description="Disordered" evidence="7">
    <location>
        <begin position="1051"/>
        <end position="1073"/>
    </location>
</feature>
<keyword evidence="2" id="KW-0813">Transport</keyword>
<dbReference type="GO" id="GO:0015344">
    <property type="term" value="F:siderophore uptake transmembrane transporter activity"/>
    <property type="evidence" value="ECO:0007669"/>
    <property type="project" value="TreeGrafter"/>
</dbReference>
<dbReference type="Proteomes" id="UP000568106">
    <property type="component" value="Unassembled WGS sequence"/>
</dbReference>
<keyword evidence="8" id="KW-0732">Signal</keyword>
<dbReference type="Pfam" id="PF25183">
    <property type="entry name" value="OMP_b-brl_4"/>
    <property type="match status" value="1"/>
</dbReference>
<comment type="caution">
    <text evidence="10">The sequence shown here is derived from an EMBL/GenBank/DDBJ whole genome shotgun (WGS) entry which is preliminary data.</text>
</comment>
<comment type="subcellular location">
    <subcellularLocation>
        <location evidence="1">Cell outer membrane</location>
        <topology evidence="1">Multi-pass membrane protein</topology>
    </subcellularLocation>
</comment>
<evidence type="ECO:0000256" key="5">
    <source>
        <dbReference type="ARBA" id="ARBA00023136"/>
    </source>
</evidence>
<feature type="domain" description="TonB-dependent transporter Oar-like beta-barrel" evidence="9">
    <location>
        <begin position="267"/>
        <end position="1173"/>
    </location>
</feature>
<dbReference type="PANTHER" id="PTHR30069:SF46">
    <property type="entry name" value="OAR PROTEIN"/>
    <property type="match status" value="1"/>
</dbReference>
<feature type="signal peptide" evidence="8">
    <location>
        <begin position="1"/>
        <end position="42"/>
    </location>
</feature>
<dbReference type="PANTHER" id="PTHR30069">
    <property type="entry name" value="TONB-DEPENDENT OUTER MEMBRANE RECEPTOR"/>
    <property type="match status" value="1"/>
</dbReference>
<dbReference type="GO" id="GO:0009279">
    <property type="term" value="C:cell outer membrane"/>
    <property type="evidence" value="ECO:0007669"/>
    <property type="project" value="UniProtKB-SubCell"/>
</dbReference>
<feature type="compositionally biased region" description="Polar residues" evidence="7">
    <location>
        <begin position="1054"/>
        <end position="1065"/>
    </location>
</feature>
<accession>A0A7W8IH49</accession>
<dbReference type="SUPFAM" id="SSF56935">
    <property type="entry name" value="Porins"/>
    <property type="match status" value="1"/>
</dbReference>
<gene>
    <name evidence="10" type="ORF">HDF09_001714</name>
</gene>
<evidence type="ECO:0000256" key="4">
    <source>
        <dbReference type="ARBA" id="ARBA00022692"/>
    </source>
</evidence>
<evidence type="ECO:0000256" key="6">
    <source>
        <dbReference type="ARBA" id="ARBA00023237"/>
    </source>
</evidence>
<dbReference type="Gene3D" id="2.60.40.1120">
    <property type="entry name" value="Carboxypeptidase-like, regulatory domain"/>
    <property type="match status" value="1"/>
</dbReference>
<evidence type="ECO:0000256" key="7">
    <source>
        <dbReference type="SAM" id="MobiDB-lite"/>
    </source>
</evidence>
<dbReference type="SUPFAM" id="SSF49464">
    <property type="entry name" value="Carboxypeptidase regulatory domain-like"/>
    <property type="match status" value="1"/>
</dbReference>
<evidence type="ECO:0000256" key="2">
    <source>
        <dbReference type="ARBA" id="ARBA00022448"/>
    </source>
</evidence>
<protein>
    <recommendedName>
        <fullName evidence="9">TonB-dependent transporter Oar-like beta-barrel domain-containing protein</fullName>
    </recommendedName>
</protein>
<evidence type="ECO:0000313" key="10">
    <source>
        <dbReference type="EMBL" id="MBB5317045.1"/>
    </source>
</evidence>
<evidence type="ECO:0000256" key="3">
    <source>
        <dbReference type="ARBA" id="ARBA00022452"/>
    </source>
</evidence>
<dbReference type="Gene3D" id="2.40.170.20">
    <property type="entry name" value="TonB-dependent receptor, beta-barrel domain"/>
    <property type="match status" value="1"/>
</dbReference>
<proteinExistence type="predicted"/>